<evidence type="ECO:0000259" key="1">
    <source>
        <dbReference type="PROSITE" id="PS50995"/>
    </source>
</evidence>
<dbReference type="InterPro" id="IPR036390">
    <property type="entry name" value="WH_DNA-bd_sf"/>
</dbReference>
<organism evidence="2">
    <name type="scientific">mine drainage metagenome</name>
    <dbReference type="NCBI Taxonomy" id="410659"/>
    <lineage>
        <taxon>unclassified sequences</taxon>
        <taxon>metagenomes</taxon>
        <taxon>ecological metagenomes</taxon>
    </lineage>
</organism>
<feature type="domain" description="HTH marR-type" evidence="1">
    <location>
        <begin position="27"/>
        <end position="164"/>
    </location>
</feature>
<dbReference type="InterPro" id="IPR000835">
    <property type="entry name" value="HTH_MarR-typ"/>
</dbReference>
<sequence length="174" mass="19114">MTQMPAPKTRKAAAASTPKPAVPAKLDFDLLPGLIGYQLRLTQLAIFGDFGHSLLDQAISPGRFGVLVLIGANPGMTQSRLALATQLDRSTMVAVIDQLEARHLVERRSAPNDRRSNALWLTEDGKKLLRAMKRRVRAHETHIAAALGDDDTARLIDMLARIRKHLQPKQAGQD</sequence>
<dbReference type="GO" id="GO:0003700">
    <property type="term" value="F:DNA-binding transcription factor activity"/>
    <property type="evidence" value="ECO:0007669"/>
    <property type="project" value="InterPro"/>
</dbReference>
<dbReference type="EMBL" id="MLJW01000081">
    <property type="protein sequence ID" value="OIR01724.1"/>
    <property type="molecule type" value="Genomic_DNA"/>
</dbReference>
<dbReference type="SUPFAM" id="SSF46785">
    <property type="entry name" value="Winged helix' DNA-binding domain"/>
    <property type="match status" value="1"/>
</dbReference>
<dbReference type="InterPro" id="IPR039422">
    <property type="entry name" value="MarR/SlyA-like"/>
</dbReference>
<dbReference type="PANTHER" id="PTHR33164:SF89">
    <property type="entry name" value="MARR FAMILY REGULATORY PROTEIN"/>
    <property type="match status" value="1"/>
</dbReference>
<dbReference type="GO" id="GO:0006950">
    <property type="term" value="P:response to stress"/>
    <property type="evidence" value="ECO:0007669"/>
    <property type="project" value="TreeGrafter"/>
</dbReference>
<dbReference type="PROSITE" id="PS50995">
    <property type="entry name" value="HTH_MARR_2"/>
    <property type="match status" value="1"/>
</dbReference>
<dbReference type="Gene3D" id="1.10.10.10">
    <property type="entry name" value="Winged helix-like DNA-binding domain superfamily/Winged helix DNA-binding domain"/>
    <property type="match status" value="1"/>
</dbReference>
<dbReference type="PANTHER" id="PTHR33164">
    <property type="entry name" value="TRANSCRIPTIONAL REGULATOR, MARR FAMILY"/>
    <property type="match status" value="1"/>
</dbReference>
<dbReference type="AlphaFoldDB" id="A0A1J5SJ27"/>
<evidence type="ECO:0000313" key="2">
    <source>
        <dbReference type="EMBL" id="OIR01724.1"/>
    </source>
</evidence>
<dbReference type="PRINTS" id="PR00598">
    <property type="entry name" value="HTHMARR"/>
</dbReference>
<reference evidence="2" key="1">
    <citation type="submission" date="2016-10" db="EMBL/GenBank/DDBJ databases">
        <title>Sequence of Gallionella enrichment culture.</title>
        <authorList>
            <person name="Poehlein A."/>
            <person name="Muehling M."/>
            <person name="Daniel R."/>
        </authorList>
    </citation>
    <scope>NUCLEOTIDE SEQUENCE</scope>
</reference>
<comment type="caution">
    <text evidence="2">The sequence shown here is derived from an EMBL/GenBank/DDBJ whole genome shotgun (WGS) entry which is preliminary data.</text>
</comment>
<name>A0A1J5SJ27_9ZZZZ</name>
<proteinExistence type="predicted"/>
<dbReference type="SMART" id="SM00347">
    <property type="entry name" value="HTH_MARR"/>
    <property type="match status" value="1"/>
</dbReference>
<protein>
    <submittedName>
        <fullName evidence="2">Transcriptional regulator SlyA</fullName>
    </submittedName>
</protein>
<dbReference type="Pfam" id="PF12802">
    <property type="entry name" value="MarR_2"/>
    <property type="match status" value="1"/>
</dbReference>
<dbReference type="InterPro" id="IPR036388">
    <property type="entry name" value="WH-like_DNA-bd_sf"/>
</dbReference>
<accession>A0A1J5SJ27</accession>
<gene>
    <name evidence="2" type="primary">slyA_5</name>
    <name evidence="2" type="ORF">GALL_162260</name>
</gene>